<dbReference type="RefSeq" id="WP_109063099.1">
    <property type="nucleotide sequence ID" value="NZ_QETA01000008.1"/>
</dbReference>
<protein>
    <submittedName>
        <fullName evidence="4">Ecotin</fullName>
    </submittedName>
</protein>
<feature type="signal peptide" evidence="2">
    <location>
        <begin position="1"/>
        <end position="26"/>
    </location>
</feature>
<dbReference type="Pfam" id="PF14302">
    <property type="entry name" value="DUF4377"/>
    <property type="match status" value="1"/>
</dbReference>
<sequence>MSMMKRNIVLAAVLSASIPAMSMANATVPEQDISFVYIAGKSQPCTGVAPQQCMQIRSSANEEWQNYYGNIEGFDFKNDGTESLLKIRKEKIKNPAADQSSEKWVLVDVVTERQPLSDLLSPFPEPEKDWARSVIHVPQQLNEEDYRVEIIAGKTLEIDCNHHILPATYKEETIQGWGYDYYVIEPEEGKMISTMMACQAPMRNEFVSTANGPGLVRYNSRLPIVVYTPKDTEIRYRIWKTDAATSQADRL</sequence>
<evidence type="ECO:0000313" key="4">
    <source>
        <dbReference type="EMBL" id="PWF21292.1"/>
    </source>
</evidence>
<dbReference type="Pfam" id="PF03974">
    <property type="entry name" value="Ecotin"/>
    <property type="match status" value="1"/>
</dbReference>
<dbReference type="InterPro" id="IPR005658">
    <property type="entry name" value="Prot_inh_ecotin"/>
</dbReference>
<dbReference type="Gene3D" id="2.60.40.550">
    <property type="entry name" value="Ecotin"/>
    <property type="match status" value="1"/>
</dbReference>
<evidence type="ECO:0000313" key="5">
    <source>
        <dbReference type="Proteomes" id="UP000245212"/>
    </source>
</evidence>
<keyword evidence="5" id="KW-1185">Reference proteome</keyword>
<comment type="caution">
    <text evidence="4">The sequence shown here is derived from an EMBL/GenBank/DDBJ whole genome shotgun (WGS) entry which is preliminary data.</text>
</comment>
<feature type="chain" id="PRO_5016004242" evidence="2">
    <location>
        <begin position="27"/>
        <end position="251"/>
    </location>
</feature>
<evidence type="ECO:0000259" key="3">
    <source>
        <dbReference type="Pfam" id="PF14302"/>
    </source>
</evidence>
<accession>A0A2V1K0G9</accession>
<dbReference type="InterPro" id="IPR036198">
    <property type="entry name" value="Ecotin_sf"/>
</dbReference>
<organism evidence="4 5">
    <name type="scientific">Corticimicrobacter populi</name>
    <dbReference type="NCBI Taxonomy" id="2175229"/>
    <lineage>
        <taxon>Bacteria</taxon>
        <taxon>Pseudomonadati</taxon>
        <taxon>Pseudomonadota</taxon>
        <taxon>Betaproteobacteria</taxon>
        <taxon>Burkholderiales</taxon>
        <taxon>Alcaligenaceae</taxon>
        <taxon>Corticimicrobacter</taxon>
    </lineage>
</organism>
<dbReference type="PANTHER" id="PTHR35890:SF3">
    <property type="entry name" value="ECOTIN"/>
    <property type="match status" value="1"/>
</dbReference>
<reference evidence="5" key="1">
    <citation type="submission" date="2018-05" db="EMBL/GenBank/DDBJ databases">
        <authorList>
            <person name="Li Y."/>
        </authorList>
    </citation>
    <scope>NUCLEOTIDE SEQUENCE [LARGE SCALE GENOMIC DNA]</scope>
    <source>
        <strain evidence="5">3d-2-2</strain>
    </source>
</reference>
<dbReference type="PANTHER" id="PTHR35890">
    <property type="match status" value="1"/>
</dbReference>
<evidence type="ECO:0000256" key="1">
    <source>
        <dbReference type="ARBA" id="ARBA00010558"/>
    </source>
</evidence>
<dbReference type="NCBIfam" id="NF002987">
    <property type="entry name" value="PRK03719.1"/>
    <property type="match status" value="1"/>
</dbReference>
<proteinExistence type="inferred from homology"/>
<comment type="similarity">
    <text evidence="1">Belongs to the protease inhibitor I11 (ecotin) family.</text>
</comment>
<gene>
    <name evidence="4" type="ORF">DD235_15905</name>
</gene>
<dbReference type="AlphaFoldDB" id="A0A2V1K0G9"/>
<dbReference type="Proteomes" id="UP000245212">
    <property type="component" value="Unassembled WGS sequence"/>
</dbReference>
<name>A0A2V1K0G9_9BURK</name>
<dbReference type="EMBL" id="QETA01000008">
    <property type="protein sequence ID" value="PWF21292.1"/>
    <property type="molecule type" value="Genomic_DNA"/>
</dbReference>
<evidence type="ECO:0000256" key="2">
    <source>
        <dbReference type="SAM" id="SignalP"/>
    </source>
</evidence>
<dbReference type="GO" id="GO:0004867">
    <property type="term" value="F:serine-type endopeptidase inhibitor activity"/>
    <property type="evidence" value="ECO:0007669"/>
    <property type="project" value="InterPro"/>
</dbReference>
<feature type="domain" description="DUF4377" evidence="3">
    <location>
        <begin position="37"/>
        <end position="111"/>
    </location>
</feature>
<keyword evidence="2" id="KW-0732">Signal</keyword>
<dbReference type="InterPro" id="IPR025485">
    <property type="entry name" value="DUF4377"/>
</dbReference>
<dbReference type="SUPFAM" id="SSF49772">
    <property type="entry name" value="Ecotin, trypsin inhibitor"/>
    <property type="match status" value="1"/>
</dbReference>